<dbReference type="Pfam" id="PF01476">
    <property type="entry name" value="LysM"/>
    <property type="match status" value="3"/>
</dbReference>
<dbReference type="Pfam" id="PF01464">
    <property type="entry name" value="SLT"/>
    <property type="match status" value="1"/>
</dbReference>
<dbReference type="GO" id="GO:0000270">
    <property type="term" value="P:peptidoglycan metabolic process"/>
    <property type="evidence" value="ECO:0007669"/>
    <property type="project" value="InterPro"/>
</dbReference>
<feature type="domain" description="LysM" evidence="2">
    <location>
        <begin position="401"/>
        <end position="445"/>
    </location>
</feature>
<dbReference type="HOGENOM" id="CLU_027327_0_0_7"/>
<dbReference type="PANTHER" id="PTHR33734:SF22">
    <property type="entry name" value="MEMBRANE-BOUND LYTIC MUREIN TRANSGLYCOSYLASE D"/>
    <property type="match status" value="1"/>
</dbReference>
<name>W4L8U4_ENTF1</name>
<organism evidence="3 4">
    <name type="scientific">Entotheonella factor</name>
    <dbReference type="NCBI Taxonomy" id="1429438"/>
    <lineage>
        <taxon>Bacteria</taxon>
        <taxon>Pseudomonadati</taxon>
        <taxon>Nitrospinota/Tectimicrobiota group</taxon>
        <taxon>Candidatus Tectimicrobiota</taxon>
        <taxon>Candidatus Entotheonellia</taxon>
        <taxon>Candidatus Entotheonellales</taxon>
        <taxon>Candidatus Entotheonellaceae</taxon>
        <taxon>Candidatus Entotheonella</taxon>
    </lineage>
</organism>
<dbReference type="PROSITE" id="PS00922">
    <property type="entry name" value="TRANSGLYCOSYLASE"/>
    <property type="match status" value="1"/>
</dbReference>
<dbReference type="InterPro" id="IPR008258">
    <property type="entry name" value="Transglycosylase_SLT_dom_1"/>
</dbReference>
<feature type="domain" description="LysM" evidence="2">
    <location>
        <begin position="453"/>
        <end position="497"/>
    </location>
</feature>
<dbReference type="InterPro" id="IPR023346">
    <property type="entry name" value="Lysozyme-like_dom_sf"/>
</dbReference>
<comment type="caution">
    <text evidence="3">The sequence shown here is derived from an EMBL/GenBank/DDBJ whole genome shotgun (WGS) entry which is preliminary data.</text>
</comment>
<dbReference type="Gene3D" id="1.10.530.10">
    <property type="match status" value="1"/>
</dbReference>
<dbReference type="CDD" id="cd00118">
    <property type="entry name" value="LysM"/>
    <property type="match status" value="3"/>
</dbReference>
<evidence type="ECO:0000256" key="1">
    <source>
        <dbReference type="ARBA" id="ARBA00007734"/>
    </source>
</evidence>
<dbReference type="GO" id="GO:0016020">
    <property type="term" value="C:membrane"/>
    <property type="evidence" value="ECO:0007669"/>
    <property type="project" value="InterPro"/>
</dbReference>
<feature type="domain" description="LysM" evidence="2">
    <location>
        <begin position="505"/>
        <end position="549"/>
    </location>
</feature>
<accession>W4L8U4</accession>
<dbReference type="InterPro" id="IPR000189">
    <property type="entry name" value="Transglyc_AS"/>
</dbReference>
<comment type="similarity">
    <text evidence="1">Belongs to the transglycosylase Slt family.</text>
</comment>
<dbReference type="CDD" id="cd16894">
    <property type="entry name" value="MltD-like"/>
    <property type="match status" value="1"/>
</dbReference>
<sequence length="558" mass="63753">MDHWWPRVNGRLSLWLGGLLLLLGASILQAREPQLHALPVPEALKRPIAFWTHIFTAIDTHGGVLHDADDLGVIYHTFAYLPSSSRQRQEVIDRQRQHYQLLLAALADKGGQASHEDEQRLLAMFASPPSVERLRQAAESIRFQRGVRDQFARGLERSGIYLPTIRRVLKEAQLPAALAWLPQLESSFHPLAYSRAGAAGLWQFTRGTGRIYMTIDEAVDERFDVDRASVSAARLLRDNYARLGPWPLAITAYNHGARGMQRAVAQLKTKDFGIIVQQYRSRTFGFASRNFYAEFLAVLDVVNRRDHFFPNIKDRDPESHHALKLNAYVTLSTLETYLGLDRRDLAYWNPSLRRSIRETHLRIPKGYTLRIPRHLMKRKELRARWAAVPRRLRFKAQLQPRTYRTRRGDTLSAIAARADVPVKTLARQNRLRPPYRIRAGKVLRLPYHAVAQAQYRVQSGEVLSSIAERVVATVSTLAKLNRLKRPYRLRVGQVLRVPRLDTQTRGYWVFRGETLSSIAKRNGSTVAALAALNDVQPSAVLRAGQLLRLPRLQTTSRR</sequence>
<dbReference type="GO" id="GO:0008933">
    <property type="term" value="F:peptidoglycan lytic transglycosylase activity"/>
    <property type="evidence" value="ECO:0007669"/>
    <property type="project" value="InterPro"/>
</dbReference>
<dbReference type="PATRIC" id="fig|1429438.4.peg.6803"/>
<dbReference type="PANTHER" id="PTHR33734">
    <property type="entry name" value="LYSM DOMAIN-CONTAINING GPI-ANCHORED PROTEIN 2"/>
    <property type="match status" value="1"/>
</dbReference>
<evidence type="ECO:0000313" key="3">
    <source>
        <dbReference type="EMBL" id="ETW94130.1"/>
    </source>
</evidence>
<dbReference type="PROSITE" id="PS51782">
    <property type="entry name" value="LYSM"/>
    <property type="match status" value="3"/>
</dbReference>
<dbReference type="SMART" id="SM00257">
    <property type="entry name" value="LysM"/>
    <property type="match status" value="3"/>
</dbReference>
<evidence type="ECO:0000259" key="2">
    <source>
        <dbReference type="PROSITE" id="PS51782"/>
    </source>
</evidence>
<dbReference type="Gene3D" id="3.10.350.10">
    <property type="entry name" value="LysM domain"/>
    <property type="match status" value="3"/>
</dbReference>
<dbReference type="AlphaFoldDB" id="W4L8U4"/>
<keyword evidence="4" id="KW-1185">Reference proteome</keyword>
<gene>
    <name evidence="3" type="ORF">ETSY1_36180</name>
</gene>
<dbReference type="InterPro" id="IPR018392">
    <property type="entry name" value="LysM"/>
</dbReference>
<dbReference type="SUPFAM" id="SSF54106">
    <property type="entry name" value="LysM domain"/>
    <property type="match status" value="3"/>
</dbReference>
<evidence type="ECO:0000313" key="4">
    <source>
        <dbReference type="Proteomes" id="UP000019141"/>
    </source>
</evidence>
<reference evidence="3 4" key="1">
    <citation type="journal article" date="2014" name="Nature">
        <title>An environmental bacterial taxon with a large and distinct metabolic repertoire.</title>
        <authorList>
            <person name="Wilson M.C."/>
            <person name="Mori T."/>
            <person name="Ruckert C."/>
            <person name="Uria A.R."/>
            <person name="Helf M.J."/>
            <person name="Takada K."/>
            <person name="Gernert C."/>
            <person name="Steffens U.A."/>
            <person name="Heycke N."/>
            <person name="Schmitt S."/>
            <person name="Rinke C."/>
            <person name="Helfrich E.J."/>
            <person name="Brachmann A.O."/>
            <person name="Gurgui C."/>
            <person name="Wakimoto T."/>
            <person name="Kracht M."/>
            <person name="Crusemann M."/>
            <person name="Hentschel U."/>
            <person name="Abe I."/>
            <person name="Matsunaga S."/>
            <person name="Kalinowski J."/>
            <person name="Takeyama H."/>
            <person name="Piel J."/>
        </authorList>
    </citation>
    <scope>NUCLEOTIDE SEQUENCE [LARGE SCALE GENOMIC DNA]</scope>
    <source>
        <strain evidence="4">TSY1</strain>
    </source>
</reference>
<proteinExistence type="inferred from homology"/>
<protein>
    <recommendedName>
        <fullName evidence="2">LysM domain-containing protein</fullName>
    </recommendedName>
</protein>
<dbReference type="EMBL" id="AZHW01001113">
    <property type="protein sequence ID" value="ETW94130.1"/>
    <property type="molecule type" value="Genomic_DNA"/>
</dbReference>
<dbReference type="Proteomes" id="UP000019141">
    <property type="component" value="Unassembled WGS sequence"/>
</dbReference>
<dbReference type="SUPFAM" id="SSF53955">
    <property type="entry name" value="Lysozyme-like"/>
    <property type="match status" value="1"/>
</dbReference>
<dbReference type="InterPro" id="IPR036779">
    <property type="entry name" value="LysM_dom_sf"/>
</dbReference>